<proteinExistence type="predicted"/>
<organism evidence="3">
    <name type="scientific">Candidatus Methanophaga sp. ANME-1 ERB7</name>
    <dbReference type="NCBI Taxonomy" id="2759913"/>
    <lineage>
        <taxon>Archaea</taxon>
        <taxon>Methanobacteriati</taxon>
        <taxon>Methanobacteriota</taxon>
        <taxon>Stenosarchaea group</taxon>
        <taxon>Methanomicrobia</taxon>
        <taxon>Candidatus Methanophagales</taxon>
        <taxon>Candidatus Methanophagaceae</taxon>
        <taxon>Candidatus Methanophaga</taxon>
    </lineage>
</organism>
<feature type="region of interest" description="Disordered" evidence="1">
    <location>
        <begin position="596"/>
        <end position="616"/>
    </location>
</feature>
<evidence type="ECO:0000313" key="3">
    <source>
        <dbReference type="EMBL" id="QNO55378.1"/>
    </source>
</evidence>
<keyword evidence="2" id="KW-0812">Transmembrane</keyword>
<accession>A0A7G9Z544</accession>
<feature type="transmembrane region" description="Helical" evidence="2">
    <location>
        <begin position="499"/>
        <end position="520"/>
    </location>
</feature>
<dbReference type="AlphaFoldDB" id="A0A7G9Z544"/>
<sequence length="715" mass="80251">MRKIVVLTILLLLLLLISPIAGARHEAYSVAPSSDEGIYSFFSDVIRDAGICLDKFVDESPDADTRASRLESVVKLAEEESRFYAVKGFESNVSRVVQPFIAPSGGVKQLTTYQLVFLTNYEILKSESDYSAYVEARTAIVKMRSGADAINSSLDRIELIELRNETSILIFNVSDLSERLIDVYALIDHYERLLEQYEIEAPAFEEDILVVAVSDEHPLLYEEITIHVYAKNISTISLFIDNEAHSLKNLTSDLQKKHRFEKPGEHDIYAEGTTVDGKDIKSNIVKVDVSEIPTFIVLSSQYSALLNESVKISGLIVDYYGKPLHAVNVTVEAGEKETVTSDVRGRFVFYGTRSSEGYLNVSAFYPGNDTYKSSSANISIFFSRFPISLHIAANTTGINVNETVNFRGSVSGISTNYTIPLSIFVNDRGDGTITAENNFEFTLPFSQSGTYEVYTLFHGDSVFKDAKSNEVTITVTEKPFFQKESFIKEIITNNRESNILFYLFLLLLVAIVSFFIGLYAHAIKKKIPLALLFTGIYARTFKRMISALREIRGAKDARHRTRIHAFRDKLIAPLLLILMYFYTLILKLSGHSSKEKEAEQGNESPEKSGIVVANEEVGKGTNDEAPEVKKLEDFDIGEAYRLLSDATIAQYDLGKSLTPRELSEVIDNKNEPFTGAFRDVTAIHERVFYGCMAPVDGEEERYFNEIGDILRYFKG</sequence>
<protein>
    <recommendedName>
        <fullName evidence="4">DUF4129 domain-containing protein</fullName>
    </recommendedName>
</protein>
<evidence type="ECO:0000256" key="2">
    <source>
        <dbReference type="SAM" id="Phobius"/>
    </source>
</evidence>
<gene>
    <name evidence="3" type="ORF">BNGNOALE_00004</name>
</gene>
<dbReference type="SUPFAM" id="SSF49464">
    <property type="entry name" value="Carboxypeptidase regulatory domain-like"/>
    <property type="match status" value="1"/>
</dbReference>
<dbReference type="EMBL" id="MT631613">
    <property type="protein sequence ID" value="QNO55378.1"/>
    <property type="molecule type" value="Genomic_DNA"/>
</dbReference>
<evidence type="ECO:0008006" key="4">
    <source>
        <dbReference type="Google" id="ProtNLM"/>
    </source>
</evidence>
<dbReference type="InterPro" id="IPR008969">
    <property type="entry name" value="CarboxyPept-like_regulatory"/>
</dbReference>
<keyword evidence="2" id="KW-0472">Membrane</keyword>
<reference evidence="3" key="1">
    <citation type="submission" date="2020-06" db="EMBL/GenBank/DDBJ databases">
        <title>Unique genomic features of the anaerobic methanotrophic archaea.</title>
        <authorList>
            <person name="Chadwick G.L."/>
            <person name="Skennerton C.T."/>
            <person name="Laso-Perez R."/>
            <person name="Leu A.O."/>
            <person name="Speth D.R."/>
            <person name="Yu H."/>
            <person name="Morgan-Lang C."/>
            <person name="Hatzenpichler R."/>
            <person name="Goudeau D."/>
            <person name="Malmstrom R."/>
            <person name="Brazelton W.J."/>
            <person name="Woyke T."/>
            <person name="Hallam S.J."/>
            <person name="Tyson G.W."/>
            <person name="Wegener G."/>
            <person name="Boetius A."/>
            <person name="Orphan V."/>
        </authorList>
    </citation>
    <scope>NUCLEOTIDE SEQUENCE</scope>
</reference>
<name>A0A7G9Z544_9EURY</name>
<feature type="transmembrane region" description="Helical" evidence="2">
    <location>
        <begin position="570"/>
        <end position="590"/>
    </location>
</feature>
<keyword evidence="2" id="KW-1133">Transmembrane helix</keyword>
<evidence type="ECO:0000256" key="1">
    <source>
        <dbReference type="SAM" id="MobiDB-lite"/>
    </source>
</evidence>